<feature type="transmembrane region" description="Helical" evidence="4">
    <location>
        <begin position="320"/>
        <end position="342"/>
    </location>
</feature>
<dbReference type="WBParaSite" id="Pan_g11707.t1">
    <property type="protein sequence ID" value="Pan_g11707.t1"/>
    <property type="gene ID" value="Pan_g11707"/>
</dbReference>
<dbReference type="InterPro" id="IPR032098">
    <property type="entry name" value="Acyltransf_C"/>
</dbReference>
<dbReference type="InterPro" id="IPR002123">
    <property type="entry name" value="Plipid/glycerol_acylTrfase"/>
</dbReference>
<proteinExistence type="inferred from homology"/>
<feature type="transmembrane region" description="Helical" evidence="4">
    <location>
        <begin position="348"/>
        <end position="366"/>
    </location>
</feature>
<dbReference type="GO" id="GO:0005783">
    <property type="term" value="C:endoplasmic reticulum"/>
    <property type="evidence" value="ECO:0007669"/>
    <property type="project" value="TreeGrafter"/>
</dbReference>
<evidence type="ECO:0000259" key="5">
    <source>
        <dbReference type="SMART" id="SM00563"/>
    </source>
</evidence>
<dbReference type="PANTHER" id="PTHR10983">
    <property type="entry name" value="1-ACYLGLYCEROL-3-PHOSPHATE ACYLTRANSFERASE-RELATED"/>
    <property type="match status" value="1"/>
</dbReference>
<evidence type="ECO:0000256" key="2">
    <source>
        <dbReference type="ARBA" id="ARBA00022679"/>
    </source>
</evidence>
<dbReference type="Pfam" id="PF01553">
    <property type="entry name" value="Acyltransferase"/>
    <property type="match status" value="1"/>
</dbReference>
<keyword evidence="3" id="KW-0012">Acyltransferase</keyword>
<dbReference type="SUPFAM" id="SSF69593">
    <property type="entry name" value="Glycerol-3-phosphate (1)-acyltransferase"/>
    <property type="match status" value="1"/>
</dbReference>
<protein>
    <submittedName>
        <fullName evidence="7">PlsC domain-containing protein</fullName>
    </submittedName>
</protein>
<evidence type="ECO:0000313" key="6">
    <source>
        <dbReference type="Proteomes" id="UP000492821"/>
    </source>
</evidence>
<evidence type="ECO:0000313" key="7">
    <source>
        <dbReference type="WBParaSite" id="Pan_g11707.t1"/>
    </source>
</evidence>
<keyword evidence="4" id="KW-0472">Membrane</keyword>
<organism evidence="6 7">
    <name type="scientific">Panagrellus redivivus</name>
    <name type="common">Microworm</name>
    <dbReference type="NCBI Taxonomy" id="6233"/>
    <lineage>
        <taxon>Eukaryota</taxon>
        <taxon>Metazoa</taxon>
        <taxon>Ecdysozoa</taxon>
        <taxon>Nematoda</taxon>
        <taxon>Chromadorea</taxon>
        <taxon>Rhabditida</taxon>
        <taxon>Tylenchina</taxon>
        <taxon>Panagrolaimomorpha</taxon>
        <taxon>Panagrolaimoidea</taxon>
        <taxon>Panagrolaimidae</taxon>
        <taxon>Panagrellus</taxon>
    </lineage>
</organism>
<dbReference type="Pfam" id="PF16076">
    <property type="entry name" value="Acyltransf_C"/>
    <property type="match status" value="1"/>
</dbReference>
<evidence type="ECO:0000256" key="1">
    <source>
        <dbReference type="ARBA" id="ARBA00008655"/>
    </source>
</evidence>
<comment type="similarity">
    <text evidence="1">Belongs to the 1-acyl-sn-glycerol-3-phosphate acyltransferase family.</text>
</comment>
<dbReference type="Proteomes" id="UP000492821">
    <property type="component" value="Unassembled WGS sequence"/>
</dbReference>
<keyword evidence="4" id="KW-0812">Transmembrane</keyword>
<keyword evidence="4" id="KW-1133">Transmembrane helix</keyword>
<feature type="transmembrane region" description="Helical" evidence="4">
    <location>
        <begin position="12"/>
        <end position="39"/>
    </location>
</feature>
<accession>A0A7E4UQV1</accession>
<keyword evidence="2" id="KW-0808">Transferase</keyword>
<evidence type="ECO:0000256" key="4">
    <source>
        <dbReference type="SAM" id="Phobius"/>
    </source>
</evidence>
<reference evidence="7" key="2">
    <citation type="submission" date="2020-10" db="UniProtKB">
        <authorList>
            <consortium name="WormBaseParasite"/>
        </authorList>
    </citation>
    <scope>IDENTIFICATION</scope>
</reference>
<dbReference type="CDD" id="cd07990">
    <property type="entry name" value="LPLAT_LCLAT1-like"/>
    <property type="match status" value="1"/>
</dbReference>
<keyword evidence="6" id="KW-1185">Reference proteome</keyword>
<feature type="transmembrane region" description="Helical" evidence="4">
    <location>
        <begin position="59"/>
        <end position="76"/>
    </location>
</feature>
<sequence length="393" mass="46231">MLWIFRVLRRLFGPVIGITFGLTVCITSLFGNYIVALFLPMVTMANCHREWRQLMDRAISFWMIIPMFFLKFVYGVKLRISGDTIDKDAPAIIIMNHRTRLDWLYFKLALWRMNPWLMTTYRIALKELLKHAPGIGFGMQASTYVFLRRDVKIDFPRMTRAVAYYADMRPYQILMFPEGTDKTAYTTRRSNEYAKKNGLPELNHVLYPRVSGFIHMVNEMKKRNYLTYIYDVTIGYPKDIVQSEVDLVLRGVCSTHVHYHIRKIPVTELPDTDEGLTDWLHQTWRDKDERLTAFYAQRNRNRRKLDAGDPGRNVWAQDSWLHSGAIAFGFCFWITVVTTWLWHMTFLTLAQSSLCFLILNYVYIYGRYGGVDSLLIGRWEVWRKQTSASCLAV</sequence>
<name>A0A7E4UQV1_PANRE</name>
<dbReference type="PANTHER" id="PTHR10983:SF20">
    <property type="entry name" value="LYSOPHOSPHATIDYLINOSITOL ACYLTRANSFERASE 10"/>
    <property type="match status" value="1"/>
</dbReference>
<reference evidence="6" key="1">
    <citation type="journal article" date="2013" name="Genetics">
        <title>The draft genome and transcriptome of Panagrellus redivivus are shaped by the harsh demands of a free-living lifestyle.</title>
        <authorList>
            <person name="Srinivasan J."/>
            <person name="Dillman A.R."/>
            <person name="Macchietto M.G."/>
            <person name="Heikkinen L."/>
            <person name="Lakso M."/>
            <person name="Fracchia K.M."/>
            <person name="Antoshechkin I."/>
            <person name="Mortazavi A."/>
            <person name="Wong G."/>
            <person name="Sternberg P.W."/>
        </authorList>
    </citation>
    <scope>NUCLEOTIDE SEQUENCE [LARGE SCALE GENOMIC DNA]</scope>
    <source>
        <strain evidence="6">MT8872</strain>
    </source>
</reference>
<evidence type="ECO:0000256" key="3">
    <source>
        <dbReference type="ARBA" id="ARBA00023315"/>
    </source>
</evidence>
<dbReference type="AlphaFoldDB" id="A0A7E4UQV1"/>
<dbReference type="GO" id="GO:0016746">
    <property type="term" value="F:acyltransferase activity"/>
    <property type="evidence" value="ECO:0007669"/>
    <property type="project" value="UniProtKB-KW"/>
</dbReference>
<dbReference type="GO" id="GO:0036149">
    <property type="term" value="P:phosphatidylinositol acyl-chain remodeling"/>
    <property type="evidence" value="ECO:0007669"/>
    <property type="project" value="TreeGrafter"/>
</dbReference>
<dbReference type="SMART" id="SM00563">
    <property type="entry name" value="PlsC"/>
    <property type="match status" value="1"/>
</dbReference>
<feature type="domain" description="Phospholipid/glycerol acyltransferase" evidence="5">
    <location>
        <begin position="91"/>
        <end position="214"/>
    </location>
</feature>